<evidence type="ECO:0000313" key="3">
    <source>
        <dbReference type="Proteomes" id="UP000183376"/>
    </source>
</evidence>
<dbReference type="InterPro" id="IPR000073">
    <property type="entry name" value="AB_hydrolase_1"/>
</dbReference>
<reference evidence="2 3" key="1">
    <citation type="submission" date="2016-10" db="EMBL/GenBank/DDBJ databases">
        <authorList>
            <person name="de Groot N.N."/>
        </authorList>
    </citation>
    <scope>NUCLEOTIDE SEQUENCE [LARGE SCALE GENOMIC DNA]</scope>
    <source>
        <strain evidence="2 3">DSM 44149</strain>
    </source>
</reference>
<dbReference type="eggNOG" id="COG0596">
    <property type="taxonomic scope" value="Bacteria"/>
</dbReference>
<dbReference type="STRING" id="211114.SAMN04489726_2772"/>
<organism evidence="2 3">
    <name type="scientific">Allokutzneria albata</name>
    <name type="common">Kibdelosporangium albatum</name>
    <dbReference type="NCBI Taxonomy" id="211114"/>
    <lineage>
        <taxon>Bacteria</taxon>
        <taxon>Bacillati</taxon>
        <taxon>Actinomycetota</taxon>
        <taxon>Actinomycetes</taxon>
        <taxon>Pseudonocardiales</taxon>
        <taxon>Pseudonocardiaceae</taxon>
        <taxon>Allokutzneria</taxon>
    </lineage>
</organism>
<accession>A0A1G9V2D7</accession>
<evidence type="ECO:0000259" key="1">
    <source>
        <dbReference type="Pfam" id="PF00561"/>
    </source>
</evidence>
<dbReference type="Proteomes" id="UP000183376">
    <property type="component" value="Chromosome I"/>
</dbReference>
<dbReference type="Pfam" id="PF00561">
    <property type="entry name" value="Abhydrolase_1"/>
    <property type="match status" value="1"/>
</dbReference>
<sequence length="285" mass="30911">MRIGGFRSPEARSDFEESYRAGMRLLPEPVAVHDVPTGYGSVRVYRFGQTSGAPIVLLPGRAGTTVMWQPNIASLAERHPVYAVEPLGEPGQSTQTAPITSGAEQAEWLATVLEVLDLRGAHLVGVSFGGWLACNQALRRPERIASVSLVDPACTFARFPVRLVLGVALAGLRGWRAFLAWVSGGIALPEGNPVGDVIIKGMRSFRLGTPLPRYFTDEQLRSIRVPVLAIIAGRSVMHDPRKAHERARTLIPDVEAELWPTASHSLSAESPAEVNARILRFVAAR</sequence>
<dbReference type="PANTHER" id="PTHR43798">
    <property type="entry name" value="MONOACYLGLYCEROL LIPASE"/>
    <property type="match status" value="1"/>
</dbReference>
<dbReference type="InterPro" id="IPR029058">
    <property type="entry name" value="AB_hydrolase_fold"/>
</dbReference>
<dbReference type="GO" id="GO:0003824">
    <property type="term" value="F:catalytic activity"/>
    <property type="evidence" value="ECO:0007669"/>
    <property type="project" value="UniProtKB-ARBA"/>
</dbReference>
<dbReference type="AlphaFoldDB" id="A0A1G9V2D7"/>
<protein>
    <submittedName>
        <fullName evidence="2">Pimeloyl-ACP methyl ester carboxylesterase</fullName>
    </submittedName>
</protein>
<dbReference type="SUPFAM" id="SSF53474">
    <property type="entry name" value="alpha/beta-Hydrolases"/>
    <property type="match status" value="1"/>
</dbReference>
<dbReference type="OrthoDB" id="5513277at2"/>
<dbReference type="EMBL" id="LT629701">
    <property type="protein sequence ID" value="SDM66045.1"/>
    <property type="molecule type" value="Genomic_DNA"/>
</dbReference>
<name>A0A1G9V2D7_ALLAB</name>
<dbReference type="RefSeq" id="WP_030431293.1">
    <property type="nucleotide sequence ID" value="NZ_JOEF01000018.1"/>
</dbReference>
<gene>
    <name evidence="2" type="ORF">SAMN04489726_2772</name>
</gene>
<evidence type="ECO:0000313" key="2">
    <source>
        <dbReference type="EMBL" id="SDM66045.1"/>
    </source>
</evidence>
<dbReference type="InterPro" id="IPR050266">
    <property type="entry name" value="AB_hydrolase_sf"/>
</dbReference>
<dbReference type="Gene3D" id="3.40.50.1820">
    <property type="entry name" value="alpha/beta hydrolase"/>
    <property type="match status" value="1"/>
</dbReference>
<keyword evidence="3" id="KW-1185">Reference proteome</keyword>
<feature type="domain" description="AB hydrolase-1" evidence="1">
    <location>
        <begin position="54"/>
        <end position="152"/>
    </location>
</feature>
<proteinExistence type="predicted"/>